<dbReference type="InterPro" id="IPR052246">
    <property type="entry name" value="Cell_Polariz_PKAAnc"/>
</dbReference>
<feature type="domain" description="RGS" evidence="2">
    <location>
        <begin position="168"/>
        <end position="292"/>
    </location>
</feature>
<dbReference type="InterPro" id="IPR016137">
    <property type="entry name" value="RGS"/>
</dbReference>
<feature type="domain" description="RGS" evidence="2">
    <location>
        <begin position="23"/>
        <end position="156"/>
    </location>
</feature>
<dbReference type="InterPro" id="IPR036305">
    <property type="entry name" value="RGS_sf"/>
</dbReference>
<dbReference type="SUPFAM" id="SSF48097">
    <property type="entry name" value="Regulator of G-protein signaling, RGS"/>
    <property type="match status" value="2"/>
</dbReference>
<dbReference type="EMBL" id="UYRR01031568">
    <property type="protein sequence ID" value="VDK51080.1"/>
    <property type="molecule type" value="Genomic_DNA"/>
</dbReference>
<organism evidence="5">
    <name type="scientific">Anisakis simplex</name>
    <name type="common">Herring worm</name>
    <dbReference type="NCBI Taxonomy" id="6269"/>
    <lineage>
        <taxon>Eukaryota</taxon>
        <taxon>Metazoa</taxon>
        <taxon>Ecdysozoa</taxon>
        <taxon>Nematoda</taxon>
        <taxon>Chromadorea</taxon>
        <taxon>Rhabditida</taxon>
        <taxon>Spirurina</taxon>
        <taxon>Ascaridomorpha</taxon>
        <taxon>Ascaridoidea</taxon>
        <taxon>Anisakidae</taxon>
        <taxon>Anisakis</taxon>
        <taxon>Anisakis simplex complex</taxon>
    </lineage>
</organism>
<sequence>MCNAGHPSVTDHRIVRRTVIVYTLMETLHDSSALAYFIQFMETIGQLNLVKFWLHVESFKASAATVSRNDEALTTSSIQISVTKSDAANIFAKYICIDAPCSIGITEKLRNEVIDRICTQDGVLDSHCLDAAQQFVREVMENRYFGEFLSSVYYKKHQLDVISSGALSLNDILKSQQLLCSFIEFLDAEGERKLIEFIIAAETFAQHLPSTKNNEQAVDDAMIIYDRYFSMQATEPLKFGAKIRIQIEADICTEFGRPSANCFETARRLAVSVLEQSYLKRYQASPAFMKFLYALMAQIENSVELPNPNRKKKTFNGSDQSSEISLPSVLFDKQPSRPISMANHLGQSSSASTLPMGSTEEDETSSLADSVNSYGPGGTPRSRHSRMGGSSLAMVDDFGRYRPMYDNSYSMTGEDGSARRKLKNTFDRYIRQSMSKVSFGLKFIQHFQSSLRKGN</sequence>
<feature type="region of interest" description="Disordered" evidence="1">
    <location>
        <begin position="338"/>
        <end position="390"/>
    </location>
</feature>
<accession>A0A0M3K137</accession>
<dbReference type="Proteomes" id="UP000267096">
    <property type="component" value="Unassembled WGS sequence"/>
</dbReference>
<dbReference type="AlphaFoldDB" id="A0A0M3K137"/>
<evidence type="ECO:0000313" key="5">
    <source>
        <dbReference type="WBParaSite" id="ASIM_0001456701-mRNA-1"/>
    </source>
</evidence>
<dbReference type="GO" id="GO:0005739">
    <property type="term" value="C:mitochondrion"/>
    <property type="evidence" value="ECO:0007669"/>
    <property type="project" value="TreeGrafter"/>
</dbReference>
<dbReference type="GO" id="GO:0005886">
    <property type="term" value="C:plasma membrane"/>
    <property type="evidence" value="ECO:0007669"/>
    <property type="project" value="TreeGrafter"/>
</dbReference>
<name>A0A0M3K137_ANISI</name>
<dbReference type="Pfam" id="PF00615">
    <property type="entry name" value="RGS"/>
    <property type="match status" value="2"/>
</dbReference>
<evidence type="ECO:0000256" key="1">
    <source>
        <dbReference type="SAM" id="MobiDB-lite"/>
    </source>
</evidence>
<dbReference type="WBParaSite" id="ASIM_0001456701-mRNA-1">
    <property type="protein sequence ID" value="ASIM_0001456701-mRNA-1"/>
    <property type="gene ID" value="ASIM_0001456701"/>
</dbReference>
<evidence type="ECO:0000313" key="4">
    <source>
        <dbReference type="Proteomes" id="UP000267096"/>
    </source>
</evidence>
<dbReference type="PANTHER" id="PTHR13155:SF1">
    <property type="entry name" value="A-KINASE ANCHOR PROTEIN 10, MITOCHONDRIAL"/>
    <property type="match status" value="1"/>
</dbReference>
<gene>
    <name evidence="3" type="ORF">ASIM_LOCUS13977</name>
</gene>
<evidence type="ECO:0000259" key="2">
    <source>
        <dbReference type="PROSITE" id="PS50132"/>
    </source>
</evidence>
<dbReference type="OrthoDB" id="5584247at2759"/>
<dbReference type="Gene3D" id="1.10.167.10">
    <property type="entry name" value="Regulator of G-protein Signalling 4, domain 2"/>
    <property type="match status" value="2"/>
</dbReference>
<proteinExistence type="predicted"/>
<dbReference type="PROSITE" id="PS50132">
    <property type="entry name" value="RGS"/>
    <property type="match status" value="2"/>
</dbReference>
<reference evidence="3 4" key="2">
    <citation type="submission" date="2018-11" db="EMBL/GenBank/DDBJ databases">
        <authorList>
            <consortium name="Pathogen Informatics"/>
        </authorList>
    </citation>
    <scope>NUCLEOTIDE SEQUENCE [LARGE SCALE GENOMIC DNA]</scope>
</reference>
<dbReference type="SMART" id="SM00315">
    <property type="entry name" value="RGS"/>
    <property type="match status" value="2"/>
</dbReference>
<dbReference type="GO" id="GO:0008104">
    <property type="term" value="P:intracellular protein localization"/>
    <property type="evidence" value="ECO:0007669"/>
    <property type="project" value="TreeGrafter"/>
</dbReference>
<dbReference type="PANTHER" id="PTHR13155">
    <property type="entry name" value="A-KINASE ANCHOR PROTEINS"/>
    <property type="match status" value="1"/>
</dbReference>
<reference evidence="5" key="1">
    <citation type="submission" date="2017-02" db="UniProtKB">
        <authorList>
            <consortium name="WormBaseParasite"/>
        </authorList>
    </citation>
    <scope>IDENTIFICATION</scope>
</reference>
<feature type="compositionally biased region" description="Polar residues" evidence="1">
    <location>
        <begin position="345"/>
        <end position="356"/>
    </location>
</feature>
<dbReference type="InterPro" id="IPR044926">
    <property type="entry name" value="RGS_subdomain_2"/>
</dbReference>
<evidence type="ECO:0000313" key="3">
    <source>
        <dbReference type="EMBL" id="VDK51080.1"/>
    </source>
</evidence>
<keyword evidence="4" id="KW-1185">Reference proteome</keyword>
<protein>
    <submittedName>
        <fullName evidence="5">Regulator of G-protein signaling rgs-5 (inferred by orthology to a C. elegans protein)</fullName>
    </submittedName>
</protein>